<keyword evidence="4 5" id="KW-0472">Membrane</keyword>
<name>A0AAD4BWL8_BOLED</name>
<evidence type="ECO:0000256" key="3">
    <source>
        <dbReference type="ARBA" id="ARBA00022989"/>
    </source>
</evidence>
<reference evidence="6" key="2">
    <citation type="journal article" date="2020" name="Nat. Commun.">
        <title>Large-scale genome sequencing of mycorrhizal fungi provides insights into the early evolution of symbiotic traits.</title>
        <authorList>
            <person name="Miyauchi S."/>
            <person name="Kiss E."/>
            <person name="Kuo A."/>
            <person name="Drula E."/>
            <person name="Kohler A."/>
            <person name="Sanchez-Garcia M."/>
            <person name="Morin E."/>
            <person name="Andreopoulos B."/>
            <person name="Barry K.W."/>
            <person name="Bonito G."/>
            <person name="Buee M."/>
            <person name="Carver A."/>
            <person name="Chen C."/>
            <person name="Cichocki N."/>
            <person name="Clum A."/>
            <person name="Culley D."/>
            <person name="Crous P.W."/>
            <person name="Fauchery L."/>
            <person name="Girlanda M."/>
            <person name="Hayes R.D."/>
            <person name="Keri Z."/>
            <person name="LaButti K."/>
            <person name="Lipzen A."/>
            <person name="Lombard V."/>
            <person name="Magnuson J."/>
            <person name="Maillard F."/>
            <person name="Murat C."/>
            <person name="Nolan M."/>
            <person name="Ohm R.A."/>
            <person name="Pangilinan J."/>
            <person name="Pereira M.F."/>
            <person name="Perotto S."/>
            <person name="Peter M."/>
            <person name="Pfister S."/>
            <person name="Riley R."/>
            <person name="Sitrit Y."/>
            <person name="Stielow J.B."/>
            <person name="Szollosi G."/>
            <person name="Zifcakova L."/>
            <person name="Stursova M."/>
            <person name="Spatafora J.W."/>
            <person name="Tedersoo L."/>
            <person name="Vaario L.M."/>
            <person name="Yamada A."/>
            <person name="Yan M."/>
            <person name="Wang P."/>
            <person name="Xu J."/>
            <person name="Bruns T."/>
            <person name="Baldrian P."/>
            <person name="Vilgalys R."/>
            <person name="Dunand C."/>
            <person name="Henrissat B."/>
            <person name="Grigoriev I.V."/>
            <person name="Hibbett D."/>
            <person name="Nagy L.G."/>
            <person name="Martin F.M."/>
        </authorList>
    </citation>
    <scope>NUCLEOTIDE SEQUENCE</scope>
    <source>
        <strain evidence="6">BED1</strain>
    </source>
</reference>
<keyword evidence="5" id="KW-0187">Copper transport</keyword>
<keyword evidence="2 5" id="KW-0812">Transmembrane</keyword>
<keyword evidence="3 5" id="KW-1133">Transmembrane helix</keyword>
<dbReference type="EMBL" id="WHUW01000011">
    <property type="protein sequence ID" value="KAF8441067.1"/>
    <property type="molecule type" value="Genomic_DNA"/>
</dbReference>
<dbReference type="PANTHER" id="PTHR12483">
    <property type="entry name" value="SOLUTE CARRIER FAMILY 31 COPPER TRANSPORTERS"/>
    <property type="match status" value="1"/>
</dbReference>
<dbReference type="PANTHER" id="PTHR12483:SF27">
    <property type="entry name" value="COPPER TRANSPORT PROTEIN CTR1"/>
    <property type="match status" value="1"/>
</dbReference>
<comment type="caution">
    <text evidence="6">The sequence shown here is derived from an EMBL/GenBank/DDBJ whole genome shotgun (WGS) entry which is preliminary data.</text>
</comment>
<evidence type="ECO:0000313" key="6">
    <source>
        <dbReference type="EMBL" id="KAF8441067.1"/>
    </source>
</evidence>
<feature type="transmembrane region" description="Helical" evidence="5">
    <location>
        <begin position="107"/>
        <end position="132"/>
    </location>
</feature>
<organism evidence="6 7">
    <name type="scientific">Boletus edulis BED1</name>
    <dbReference type="NCBI Taxonomy" id="1328754"/>
    <lineage>
        <taxon>Eukaryota</taxon>
        <taxon>Fungi</taxon>
        <taxon>Dikarya</taxon>
        <taxon>Basidiomycota</taxon>
        <taxon>Agaricomycotina</taxon>
        <taxon>Agaricomycetes</taxon>
        <taxon>Agaricomycetidae</taxon>
        <taxon>Boletales</taxon>
        <taxon>Boletineae</taxon>
        <taxon>Boletaceae</taxon>
        <taxon>Boletoideae</taxon>
        <taxon>Boletus</taxon>
    </lineage>
</organism>
<evidence type="ECO:0000256" key="4">
    <source>
        <dbReference type="ARBA" id="ARBA00023136"/>
    </source>
</evidence>
<dbReference type="Proteomes" id="UP001194468">
    <property type="component" value="Unassembled WGS sequence"/>
</dbReference>
<evidence type="ECO:0000256" key="2">
    <source>
        <dbReference type="ARBA" id="ARBA00022692"/>
    </source>
</evidence>
<reference evidence="6" key="1">
    <citation type="submission" date="2019-10" db="EMBL/GenBank/DDBJ databases">
        <authorList>
            <consortium name="DOE Joint Genome Institute"/>
            <person name="Kuo A."/>
            <person name="Miyauchi S."/>
            <person name="Kiss E."/>
            <person name="Drula E."/>
            <person name="Kohler A."/>
            <person name="Sanchez-Garcia M."/>
            <person name="Andreopoulos B."/>
            <person name="Barry K.W."/>
            <person name="Bonito G."/>
            <person name="Buee M."/>
            <person name="Carver A."/>
            <person name="Chen C."/>
            <person name="Cichocki N."/>
            <person name="Clum A."/>
            <person name="Culley D."/>
            <person name="Crous P.W."/>
            <person name="Fauchery L."/>
            <person name="Girlanda M."/>
            <person name="Hayes R."/>
            <person name="Keri Z."/>
            <person name="LaButti K."/>
            <person name="Lipzen A."/>
            <person name="Lombard V."/>
            <person name="Magnuson J."/>
            <person name="Maillard F."/>
            <person name="Morin E."/>
            <person name="Murat C."/>
            <person name="Nolan M."/>
            <person name="Ohm R."/>
            <person name="Pangilinan J."/>
            <person name="Pereira M."/>
            <person name="Perotto S."/>
            <person name="Peter M."/>
            <person name="Riley R."/>
            <person name="Sitrit Y."/>
            <person name="Stielow B."/>
            <person name="Szollosi G."/>
            <person name="Zifcakova L."/>
            <person name="Stursova M."/>
            <person name="Spatafora J.W."/>
            <person name="Tedersoo L."/>
            <person name="Vaario L.-M."/>
            <person name="Yamada A."/>
            <person name="Yan M."/>
            <person name="Wang P."/>
            <person name="Xu J."/>
            <person name="Bruns T."/>
            <person name="Baldrian P."/>
            <person name="Vilgalys R."/>
            <person name="Henrissat B."/>
            <person name="Grigoriev I.V."/>
            <person name="Hibbett D."/>
            <person name="Nagy L.G."/>
            <person name="Martin F.M."/>
        </authorList>
    </citation>
    <scope>NUCLEOTIDE SEQUENCE</scope>
    <source>
        <strain evidence="6">BED1</strain>
    </source>
</reference>
<keyword evidence="5" id="KW-0186">Copper</keyword>
<dbReference type="InterPro" id="IPR007274">
    <property type="entry name" value="Cop_transporter"/>
</dbReference>
<dbReference type="AlphaFoldDB" id="A0AAD4BWL8"/>
<evidence type="ECO:0000256" key="1">
    <source>
        <dbReference type="ARBA" id="ARBA00004141"/>
    </source>
</evidence>
<keyword evidence="5" id="KW-0813">Transport</keyword>
<accession>A0AAD4BWL8</accession>
<sequence>MDMSMGMMTSYLHFGTGDTLLFAPWQPATHAALTGACIGLIFFCILERCLGAVRRVQEYRWRTRLVHAAASKDDGLVPPTIHKNLAPPFAFSRDVPRGILQALQSTLSYALMLVIMTFNGAFIISVILGLGIGEMLVGRIGRVQEEEV</sequence>
<feature type="transmembrane region" description="Helical" evidence="5">
    <location>
        <begin position="28"/>
        <end position="46"/>
    </location>
</feature>
<evidence type="ECO:0000313" key="7">
    <source>
        <dbReference type="Proteomes" id="UP001194468"/>
    </source>
</evidence>
<keyword evidence="7" id="KW-1185">Reference proteome</keyword>
<comment type="subcellular location">
    <subcellularLocation>
        <location evidence="1 5">Membrane</location>
        <topology evidence="1 5">Multi-pass membrane protein</topology>
    </subcellularLocation>
</comment>
<dbReference type="GO" id="GO:0005886">
    <property type="term" value="C:plasma membrane"/>
    <property type="evidence" value="ECO:0007669"/>
    <property type="project" value="TreeGrafter"/>
</dbReference>
<comment type="similarity">
    <text evidence="5">Belongs to the copper transporter (Ctr) (TC 1.A.56) family. SLC31A subfamily.</text>
</comment>
<keyword evidence="5" id="KW-0406">Ion transport</keyword>
<dbReference type="GO" id="GO:0005375">
    <property type="term" value="F:copper ion transmembrane transporter activity"/>
    <property type="evidence" value="ECO:0007669"/>
    <property type="project" value="UniProtKB-UniRule"/>
</dbReference>
<proteinExistence type="inferred from homology"/>
<protein>
    <recommendedName>
        <fullName evidence="5">Copper transport protein</fullName>
    </recommendedName>
</protein>
<gene>
    <name evidence="6" type="ORF">L210DRAFT_3645308</name>
</gene>
<evidence type="ECO:0000256" key="5">
    <source>
        <dbReference type="RuleBase" id="RU367022"/>
    </source>
</evidence>
<dbReference type="Pfam" id="PF04145">
    <property type="entry name" value="Ctr"/>
    <property type="match status" value="1"/>
</dbReference>